<name>A0A1K0JRV2_CUPNE</name>
<sequence length="65" mass="7115">MKRVGRMQGDGALRRVFPEHCLTPAYGSHKASGDDFPVKTRIKLSALHFATHFGPDEFSLASSAL</sequence>
<dbReference type="AlphaFoldDB" id="A0A1K0JRV2"/>
<proteinExistence type="predicted"/>
<reference evidence="1" key="1">
    <citation type="submission" date="2016-09" db="EMBL/GenBank/DDBJ databases">
        <authorList>
            <person name="Capua I."/>
            <person name="De Benedictis P."/>
            <person name="Joannis T."/>
            <person name="Lombin L.H."/>
            <person name="Cattoli G."/>
        </authorList>
    </citation>
    <scope>NUCLEOTIDE SEQUENCE</scope>
    <source>
        <strain evidence="1">B9</strain>
    </source>
</reference>
<evidence type="ECO:0000313" key="1">
    <source>
        <dbReference type="EMBL" id="SCV02218.1"/>
    </source>
</evidence>
<organism evidence="1">
    <name type="scientific">Cupriavidus necator</name>
    <name type="common">Alcaligenes eutrophus</name>
    <name type="synonym">Ralstonia eutropha</name>
    <dbReference type="NCBI Taxonomy" id="106590"/>
    <lineage>
        <taxon>Bacteria</taxon>
        <taxon>Pseudomonadati</taxon>
        <taxon>Pseudomonadota</taxon>
        <taxon>Betaproteobacteria</taxon>
        <taxon>Burkholderiales</taxon>
        <taxon>Burkholderiaceae</taxon>
        <taxon>Cupriavidus</taxon>
    </lineage>
</organism>
<accession>A0A1K0JRV2</accession>
<gene>
    <name evidence="1" type="ORF">CNECB9_960002</name>
</gene>
<dbReference type="EMBL" id="FMSH01000547">
    <property type="protein sequence ID" value="SCV02218.1"/>
    <property type="molecule type" value="Genomic_DNA"/>
</dbReference>
<protein>
    <submittedName>
        <fullName evidence="1">Uncharacterized protein</fullName>
    </submittedName>
</protein>